<dbReference type="PANTHER" id="PTHR23501">
    <property type="entry name" value="MAJOR FACILITATOR SUPERFAMILY"/>
    <property type="match status" value="1"/>
</dbReference>
<accession>A0A7C4JRM1</accession>
<dbReference type="SUPFAM" id="SSF103473">
    <property type="entry name" value="MFS general substrate transporter"/>
    <property type="match status" value="1"/>
</dbReference>
<dbReference type="AlphaFoldDB" id="A0A7C4JRM1"/>
<evidence type="ECO:0000256" key="1">
    <source>
        <dbReference type="ARBA" id="ARBA00004651"/>
    </source>
</evidence>
<evidence type="ECO:0000256" key="6">
    <source>
        <dbReference type="ARBA" id="ARBA00023136"/>
    </source>
</evidence>
<feature type="domain" description="Major facilitator superfamily (MFS) profile" evidence="8">
    <location>
        <begin position="25"/>
        <end position="480"/>
    </location>
</feature>
<feature type="transmembrane region" description="Helical" evidence="7">
    <location>
        <begin position="179"/>
        <end position="199"/>
    </location>
</feature>
<feature type="transmembrane region" description="Helical" evidence="7">
    <location>
        <begin position="379"/>
        <end position="401"/>
    </location>
</feature>
<evidence type="ECO:0000256" key="3">
    <source>
        <dbReference type="ARBA" id="ARBA00022475"/>
    </source>
</evidence>
<feature type="transmembrane region" description="Helical" evidence="7">
    <location>
        <begin position="503"/>
        <end position="522"/>
    </location>
</feature>
<dbReference type="EMBL" id="DSZN01000095">
    <property type="protein sequence ID" value="HGQ85835.1"/>
    <property type="molecule type" value="Genomic_DNA"/>
</dbReference>
<keyword evidence="6 7" id="KW-0472">Membrane</keyword>
<feature type="transmembrane region" description="Helical" evidence="7">
    <location>
        <begin position="23"/>
        <end position="47"/>
    </location>
</feature>
<protein>
    <submittedName>
        <fullName evidence="9">DHA2 family efflux MFS transporter permease subunit</fullName>
    </submittedName>
</protein>
<comment type="subcellular location">
    <subcellularLocation>
        <location evidence="1">Cell membrane</location>
        <topology evidence="1">Multi-pass membrane protein</topology>
    </subcellularLocation>
</comment>
<feature type="transmembrane region" description="Helical" evidence="7">
    <location>
        <begin position="91"/>
        <end position="117"/>
    </location>
</feature>
<keyword evidence="3" id="KW-1003">Cell membrane</keyword>
<proteinExistence type="predicted"/>
<dbReference type="InterPro" id="IPR020846">
    <property type="entry name" value="MFS_dom"/>
</dbReference>
<sequence length="537" mass="61027">MPLPVEQQLTTYAYKIISPKDRIFITISVMIGTFMAILDTTIVDVVLPKMMAPLATDLYGIQWVITSYMIAAATALLFVENFSKYIGYSYTFITGMTIFVIASFFCASATSLAQMIVFRSIQGIGEAFIMACAQTILMLVYPPEKRGTALGIYGLGVSFAPALGPTVGGFITEHLNWRWIFYINVPIGILNILSSFIVLPKFLGKAKVFHFNFVSYFFVAIATISLLIMLSKGQQQGWFQSLFIIKCLFITLISFSLFFASELYAEIHSKNTLINWKIFKIPEYSLSMGLYFFILGFVLYQIFYLLPIYYENLKGLTTFQTGLHMLPPAMLIGIFSITAGILSDKISPLIILVIDWFFLLISTFFIFPKLNYYTPAYKAVILTLPLGISVGIFFSPLTTFAMRNLGELTGLGVALMHYIRFLGGSFGTAIATNHLERHTNEYFLRINELQNWGYVKQFIYSKMLLLEKFFPFEVSLKKSKALLYHVQYLQALSWSFQETFRSVGFWVIVGGIFLTILLIINLKSYLKKFIYKAPFDL</sequence>
<evidence type="ECO:0000256" key="5">
    <source>
        <dbReference type="ARBA" id="ARBA00022989"/>
    </source>
</evidence>
<keyword evidence="5 7" id="KW-1133">Transmembrane helix</keyword>
<dbReference type="GO" id="GO:0022857">
    <property type="term" value="F:transmembrane transporter activity"/>
    <property type="evidence" value="ECO:0007669"/>
    <property type="project" value="InterPro"/>
</dbReference>
<dbReference type="InterPro" id="IPR011701">
    <property type="entry name" value="MFS"/>
</dbReference>
<feature type="transmembrane region" description="Helical" evidence="7">
    <location>
        <begin position="286"/>
        <end position="310"/>
    </location>
</feature>
<dbReference type="PROSITE" id="PS50850">
    <property type="entry name" value="MFS"/>
    <property type="match status" value="1"/>
</dbReference>
<gene>
    <name evidence="9" type="ORF">ENT66_05840</name>
</gene>
<evidence type="ECO:0000259" key="8">
    <source>
        <dbReference type="PROSITE" id="PS50850"/>
    </source>
</evidence>
<evidence type="ECO:0000256" key="7">
    <source>
        <dbReference type="SAM" id="Phobius"/>
    </source>
</evidence>
<feature type="transmembrane region" description="Helical" evidence="7">
    <location>
        <begin position="243"/>
        <end position="265"/>
    </location>
</feature>
<feature type="transmembrane region" description="Helical" evidence="7">
    <location>
        <begin position="59"/>
        <end position="79"/>
    </location>
</feature>
<feature type="transmembrane region" description="Helical" evidence="7">
    <location>
        <begin position="148"/>
        <end position="167"/>
    </location>
</feature>
<comment type="caution">
    <text evidence="9">The sequence shown here is derived from an EMBL/GenBank/DDBJ whole genome shotgun (WGS) entry which is preliminary data.</text>
</comment>
<evidence type="ECO:0000256" key="4">
    <source>
        <dbReference type="ARBA" id="ARBA00022692"/>
    </source>
</evidence>
<dbReference type="PRINTS" id="PR01036">
    <property type="entry name" value="TCRTETB"/>
</dbReference>
<dbReference type="InterPro" id="IPR036259">
    <property type="entry name" value="MFS_trans_sf"/>
</dbReference>
<dbReference type="Pfam" id="PF07690">
    <property type="entry name" value="MFS_1"/>
    <property type="match status" value="1"/>
</dbReference>
<keyword evidence="4 7" id="KW-0812">Transmembrane</keyword>
<dbReference type="NCBIfam" id="TIGR00711">
    <property type="entry name" value="efflux_EmrB"/>
    <property type="match status" value="1"/>
</dbReference>
<evidence type="ECO:0000256" key="2">
    <source>
        <dbReference type="ARBA" id="ARBA00022448"/>
    </source>
</evidence>
<dbReference type="InterPro" id="IPR004638">
    <property type="entry name" value="EmrB-like"/>
</dbReference>
<dbReference type="Gene3D" id="1.20.1720.10">
    <property type="entry name" value="Multidrug resistance protein D"/>
    <property type="match status" value="1"/>
</dbReference>
<organism evidence="9">
    <name type="scientific">Thermodesulfobacterium geofontis</name>
    <dbReference type="NCBI Taxonomy" id="1295609"/>
    <lineage>
        <taxon>Bacteria</taxon>
        <taxon>Pseudomonadati</taxon>
        <taxon>Thermodesulfobacteriota</taxon>
        <taxon>Thermodesulfobacteria</taxon>
        <taxon>Thermodesulfobacteriales</taxon>
        <taxon>Thermodesulfobacteriaceae</taxon>
        <taxon>Thermodesulfobacterium</taxon>
    </lineage>
</organism>
<feature type="transmembrane region" description="Helical" evidence="7">
    <location>
        <begin position="349"/>
        <end position="367"/>
    </location>
</feature>
<feature type="transmembrane region" description="Helical" evidence="7">
    <location>
        <begin position="211"/>
        <end position="231"/>
    </location>
</feature>
<evidence type="ECO:0000313" key="9">
    <source>
        <dbReference type="EMBL" id="HGQ85835.1"/>
    </source>
</evidence>
<dbReference type="GO" id="GO:0005886">
    <property type="term" value="C:plasma membrane"/>
    <property type="evidence" value="ECO:0007669"/>
    <property type="project" value="UniProtKB-SubCell"/>
</dbReference>
<reference evidence="9" key="1">
    <citation type="journal article" date="2020" name="mSystems">
        <title>Genome- and Community-Level Interaction Insights into Carbon Utilization and Element Cycling Functions of Hydrothermarchaeota in Hydrothermal Sediment.</title>
        <authorList>
            <person name="Zhou Z."/>
            <person name="Liu Y."/>
            <person name="Xu W."/>
            <person name="Pan J."/>
            <person name="Luo Z.H."/>
            <person name="Li M."/>
        </authorList>
    </citation>
    <scope>NUCLEOTIDE SEQUENCE [LARGE SCALE GENOMIC DNA]</scope>
    <source>
        <strain evidence="9">SpSt-6</strain>
    </source>
</reference>
<name>A0A7C4JRM1_9BACT</name>
<keyword evidence="2" id="KW-0813">Transport</keyword>
<feature type="transmembrane region" description="Helical" evidence="7">
    <location>
        <begin position="322"/>
        <end position="342"/>
    </location>
</feature>
<dbReference type="Gene3D" id="1.20.1250.20">
    <property type="entry name" value="MFS general substrate transporter like domains"/>
    <property type="match status" value="1"/>
</dbReference>
<dbReference type="PANTHER" id="PTHR23501:SF174">
    <property type="entry name" value="MULTIDRUG EXPORT PROTEIN EMRB-RELATED"/>
    <property type="match status" value="1"/>
</dbReference>